<proteinExistence type="inferred from homology"/>
<keyword evidence="3" id="KW-1185">Reference proteome</keyword>
<dbReference type="PANTHER" id="PTHR31374:SF198">
    <property type="entry name" value="AUXIN-RESPONSIVE PROTEIN SAUR72"/>
    <property type="match status" value="1"/>
</dbReference>
<dbReference type="EMBL" id="JACMSC010000020">
    <property type="protein sequence ID" value="KAG6472228.1"/>
    <property type="molecule type" value="Genomic_DNA"/>
</dbReference>
<dbReference type="Pfam" id="PF02519">
    <property type="entry name" value="Auxin_inducible"/>
    <property type="match status" value="1"/>
</dbReference>
<gene>
    <name evidence="2" type="ORF">ZIOFF_069687</name>
</gene>
<dbReference type="InterPro" id="IPR003676">
    <property type="entry name" value="SAUR_fam"/>
</dbReference>
<accession>A0A8J5C465</accession>
<reference evidence="2 3" key="1">
    <citation type="submission" date="2020-08" db="EMBL/GenBank/DDBJ databases">
        <title>Plant Genome Project.</title>
        <authorList>
            <person name="Zhang R.-G."/>
        </authorList>
    </citation>
    <scope>NUCLEOTIDE SEQUENCE [LARGE SCALE GENOMIC DNA]</scope>
    <source>
        <tissue evidence="2">Rhizome</tissue>
    </source>
</reference>
<dbReference type="Proteomes" id="UP000734854">
    <property type="component" value="Unassembled WGS sequence"/>
</dbReference>
<dbReference type="PANTHER" id="PTHR31374">
    <property type="entry name" value="AUXIN-INDUCED PROTEIN-LIKE-RELATED"/>
    <property type="match status" value="1"/>
</dbReference>
<name>A0A8J5C465_ZINOF</name>
<sequence length="145" mass="16435">MKVVRGHVPVLVGKEDGALEKFDVHVRAFKDPCMVTLLELAAQEFGLGHRGVLRIPCDVDHFRRMLEAIYSKCNYFAMEDDTFDAQDDLNGFEDDLEEKVVETINCPMKDYLSSNLSSAKQSYDKVNENANLDNVEYNSPTLLIV</sequence>
<protein>
    <submittedName>
        <fullName evidence="2">Uncharacterized protein</fullName>
    </submittedName>
</protein>
<comment type="caution">
    <text evidence="2">The sequence shown here is derived from an EMBL/GenBank/DDBJ whole genome shotgun (WGS) entry which is preliminary data.</text>
</comment>
<organism evidence="2 3">
    <name type="scientific">Zingiber officinale</name>
    <name type="common">Ginger</name>
    <name type="synonym">Amomum zingiber</name>
    <dbReference type="NCBI Taxonomy" id="94328"/>
    <lineage>
        <taxon>Eukaryota</taxon>
        <taxon>Viridiplantae</taxon>
        <taxon>Streptophyta</taxon>
        <taxon>Embryophyta</taxon>
        <taxon>Tracheophyta</taxon>
        <taxon>Spermatophyta</taxon>
        <taxon>Magnoliopsida</taxon>
        <taxon>Liliopsida</taxon>
        <taxon>Zingiberales</taxon>
        <taxon>Zingiberaceae</taxon>
        <taxon>Zingiber</taxon>
    </lineage>
</organism>
<dbReference type="AlphaFoldDB" id="A0A8J5C465"/>
<comment type="similarity">
    <text evidence="1">Belongs to the ARG7 family.</text>
</comment>
<dbReference type="GO" id="GO:0009733">
    <property type="term" value="P:response to auxin"/>
    <property type="evidence" value="ECO:0007669"/>
    <property type="project" value="InterPro"/>
</dbReference>
<evidence type="ECO:0000313" key="3">
    <source>
        <dbReference type="Proteomes" id="UP000734854"/>
    </source>
</evidence>
<evidence type="ECO:0000256" key="1">
    <source>
        <dbReference type="ARBA" id="ARBA00006974"/>
    </source>
</evidence>
<evidence type="ECO:0000313" key="2">
    <source>
        <dbReference type="EMBL" id="KAG6472228.1"/>
    </source>
</evidence>